<comment type="catalytic activity">
    <reaction evidence="4 7">
        <text>uridine(38/39/40) in tRNA = pseudouridine(38/39/40) in tRNA</text>
        <dbReference type="Rhea" id="RHEA:22376"/>
        <dbReference type="Rhea" id="RHEA-COMP:10085"/>
        <dbReference type="Rhea" id="RHEA-COMP:10087"/>
        <dbReference type="ChEBI" id="CHEBI:65314"/>
        <dbReference type="ChEBI" id="CHEBI:65315"/>
        <dbReference type="EC" id="5.4.99.12"/>
    </reaction>
</comment>
<dbReference type="NCBIfam" id="TIGR00071">
    <property type="entry name" value="hisT_truA"/>
    <property type="match status" value="1"/>
</dbReference>
<proteinExistence type="inferred from homology"/>
<dbReference type="PIRSF" id="PIRSF001430">
    <property type="entry name" value="tRNA_psdUrid_synth"/>
    <property type="match status" value="1"/>
</dbReference>
<evidence type="ECO:0000256" key="2">
    <source>
        <dbReference type="ARBA" id="ARBA00022694"/>
    </source>
</evidence>
<evidence type="ECO:0000256" key="3">
    <source>
        <dbReference type="ARBA" id="ARBA00023235"/>
    </source>
</evidence>
<dbReference type="AlphaFoldDB" id="A0A7C2TGR4"/>
<dbReference type="InterPro" id="IPR020103">
    <property type="entry name" value="PsdUridine_synth_cat_dom_sf"/>
</dbReference>
<dbReference type="Gene3D" id="3.30.70.660">
    <property type="entry name" value="Pseudouridine synthase I, catalytic domain, C-terminal subdomain"/>
    <property type="match status" value="1"/>
</dbReference>
<evidence type="ECO:0000256" key="6">
    <source>
        <dbReference type="PIRSR" id="PIRSR001430-2"/>
    </source>
</evidence>
<dbReference type="FunFam" id="3.30.70.580:FF:000001">
    <property type="entry name" value="tRNA pseudouridine synthase A"/>
    <property type="match status" value="1"/>
</dbReference>
<evidence type="ECO:0000256" key="7">
    <source>
        <dbReference type="RuleBase" id="RU003792"/>
    </source>
</evidence>
<comment type="subunit">
    <text evidence="4">Homodimer.</text>
</comment>
<dbReference type="Pfam" id="PF01416">
    <property type="entry name" value="PseudoU_synth_1"/>
    <property type="match status" value="2"/>
</dbReference>
<comment type="function">
    <text evidence="4">Formation of pseudouridine at positions 38, 39 and 40 in the anticodon stem and loop of transfer RNAs.</text>
</comment>
<dbReference type="GO" id="GO:0160147">
    <property type="term" value="F:tRNA pseudouridine(38-40) synthase activity"/>
    <property type="evidence" value="ECO:0007669"/>
    <property type="project" value="UniProtKB-EC"/>
</dbReference>
<sequence>MAAANVKLTIAYDGTAYDGWQRQRDRPTIQESLEVALGRMLGHRVVVHGAGRTDAGVHALGMVANFQPERSLPLEAYRRGLNSMLPPDIRILAAEEVEPGFHARFSARGKAYLYFFTTAAVMPPCRRLYCAHFPGAFDLEATRAALPQLIGEHDFSSFEAAGSRTRAGDEKAERGRGAVRCLTRLTLERDETGWGFAVGQSQAGGASYRLLVAGDGFLRHMVRNIAGTLIEVGRGRRRPESLGELLALGDRAQAGPTAPACGLTLWQVYY</sequence>
<dbReference type="PANTHER" id="PTHR11142:SF0">
    <property type="entry name" value="TRNA PSEUDOURIDINE SYNTHASE-LIKE 1"/>
    <property type="match status" value="1"/>
</dbReference>
<evidence type="ECO:0000256" key="1">
    <source>
        <dbReference type="ARBA" id="ARBA00009375"/>
    </source>
</evidence>
<keyword evidence="3 4" id="KW-0413">Isomerase</keyword>
<dbReference type="InterPro" id="IPR001406">
    <property type="entry name" value="PsdUridine_synth_TruA"/>
</dbReference>
<dbReference type="GO" id="GO:0003723">
    <property type="term" value="F:RNA binding"/>
    <property type="evidence" value="ECO:0007669"/>
    <property type="project" value="InterPro"/>
</dbReference>
<dbReference type="SUPFAM" id="SSF55120">
    <property type="entry name" value="Pseudouridine synthase"/>
    <property type="match status" value="1"/>
</dbReference>
<comment type="caution">
    <text evidence="4">Lacks conserved residue(s) required for the propagation of feature annotation.</text>
</comment>
<dbReference type="InterPro" id="IPR020094">
    <property type="entry name" value="TruA/RsuA/RluB/E/F_N"/>
</dbReference>
<feature type="domain" description="Pseudouridine synthase I TruA alpha/beta" evidence="8">
    <location>
        <begin position="147"/>
        <end position="270"/>
    </location>
</feature>
<dbReference type="EMBL" id="DSDS01000031">
    <property type="protein sequence ID" value="HET97347.1"/>
    <property type="molecule type" value="Genomic_DNA"/>
</dbReference>
<gene>
    <name evidence="4 9" type="primary">truA</name>
    <name evidence="9" type="ORF">ENN98_01320</name>
</gene>
<reference evidence="9" key="1">
    <citation type="journal article" date="2020" name="mSystems">
        <title>Genome- and Community-Level Interaction Insights into Carbon Utilization and Element Cycling Functions of Hydrothermarchaeota in Hydrothermal Sediment.</title>
        <authorList>
            <person name="Zhou Z."/>
            <person name="Liu Y."/>
            <person name="Xu W."/>
            <person name="Pan J."/>
            <person name="Luo Z.H."/>
            <person name="Li M."/>
        </authorList>
    </citation>
    <scope>NUCLEOTIDE SEQUENCE [LARGE SCALE GENOMIC DNA]</scope>
    <source>
        <strain evidence="9">SpSt-1224</strain>
    </source>
</reference>
<dbReference type="Proteomes" id="UP000885986">
    <property type="component" value="Unassembled WGS sequence"/>
</dbReference>
<evidence type="ECO:0000256" key="4">
    <source>
        <dbReference type="HAMAP-Rule" id="MF_00171"/>
    </source>
</evidence>
<dbReference type="InterPro" id="IPR020095">
    <property type="entry name" value="PsdUridine_synth_TruA_C"/>
</dbReference>
<dbReference type="Gene3D" id="3.30.70.580">
    <property type="entry name" value="Pseudouridine synthase I, catalytic domain, N-terminal subdomain"/>
    <property type="match status" value="1"/>
</dbReference>
<dbReference type="InterPro" id="IPR020097">
    <property type="entry name" value="PsdUridine_synth_TruA_a/b_dom"/>
</dbReference>
<evidence type="ECO:0000259" key="8">
    <source>
        <dbReference type="Pfam" id="PF01416"/>
    </source>
</evidence>
<protein>
    <recommendedName>
        <fullName evidence="4">tRNA pseudouridine synthase A</fullName>
        <ecNumber evidence="4">5.4.99.12</ecNumber>
    </recommendedName>
    <alternativeName>
        <fullName evidence="4">tRNA pseudouridine(38-40) synthase</fullName>
    </alternativeName>
    <alternativeName>
        <fullName evidence="4">tRNA pseudouridylate synthase I</fullName>
    </alternativeName>
    <alternativeName>
        <fullName evidence="4">tRNA-uridine isomerase I</fullName>
    </alternativeName>
</protein>
<feature type="active site" description="Nucleophile" evidence="4 5">
    <location>
        <position position="54"/>
    </location>
</feature>
<organism evidence="9">
    <name type="scientific">Desulfurivibrio alkaliphilus</name>
    <dbReference type="NCBI Taxonomy" id="427923"/>
    <lineage>
        <taxon>Bacteria</taxon>
        <taxon>Pseudomonadati</taxon>
        <taxon>Thermodesulfobacteriota</taxon>
        <taxon>Desulfobulbia</taxon>
        <taxon>Desulfobulbales</taxon>
        <taxon>Desulfobulbaceae</taxon>
        <taxon>Desulfurivibrio</taxon>
    </lineage>
</organism>
<evidence type="ECO:0000313" key="9">
    <source>
        <dbReference type="EMBL" id="HET97347.1"/>
    </source>
</evidence>
<feature type="binding site" evidence="4 6">
    <location>
        <position position="112"/>
    </location>
    <ligand>
        <name>substrate</name>
    </ligand>
</feature>
<dbReference type="HAMAP" id="MF_00171">
    <property type="entry name" value="TruA"/>
    <property type="match status" value="1"/>
</dbReference>
<comment type="similarity">
    <text evidence="1 4 7">Belongs to the tRNA pseudouridine synthase TruA family.</text>
</comment>
<dbReference type="GO" id="GO:0031119">
    <property type="term" value="P:tRNA pseudouridine synthesis"/>
    <property type="evidence" value="ECO:0007669"/>
    <property type="project" value="UniProtKB-UniRule"/>
</dbReference>
<dbReference type="EC" id="5.4.99.12" evidence="4"/>
<accession>A0A7C2TGR4</accession>
<evidence type="ECO:0000256" key="5">
    <source>
        <dbReference type="PIRSR" id="PIRSR001430-1"/>
    </source>
</evidence>
<dbReference type="PANTHER" id="PTHR11142">
    <property type="entry name" value="PSEUDOURIDYLATE SYNTHASE"/>
    <property type="match status" value="1"/>
</dbReference>
<comment type="caution">
    <text evidence="9">The sequence shown here is derived from an EMBL/GenBank/DDBJ whole genome shotgun (WGS) entry which is preliminary data.</text>
</comment>
<keyword evidence="2 4" id="KW-0819">tRNA processing</keyword>
<feature type="domain" description="Pseudouridine synthase I TruA alpha/beta" evidence="8">
    <location>
        <begin position="10"/>
        <end position="105"/>
    </location>
</feature>
<name>A0A7C2TGR4_9BACT</name>
<dbReference type="CDD" id="cd02570">
    <property type="entry name" value="PseudoU_synth_EcTruA"/>
    <property type="match status" value="1"/>
</dbReference>